<accession>A0A372JN13</accession>
<dbReference type="InterPro" id="IPR053136">
    <property type="entry name" value="UTP_pyrophosphatase-like"/>
</dbReference>
<dbReference type="Gene3D" id="3.30.2010.10">
    <property type="entry name" value="Metalloproteases ('zincins'), catalytic domain"/>
    <property type="match status" value="1"/>
</dbReference>
<gene>
    <name evidence="2" type="ORF">DZF91_12190</name>
</gene>
<reference evidence="2 3" key="1">
    <citation type="submission" date="2018-08" db="EMBL/GenBank/DDBJ databases">
        <title>Actinomadura jelena sp. nov., a novel Actinomycete isolated from soil in Chad.</title>
        <authorList>
            <person name="Shi L."/>
        </authorList>
    </citation>
    <scope>NUCLEOTIDE SEQUENCE [LARGE SCALE GENOMIC DNA]</scope>
    <source>
        <strain evidence="2 3">NEAU-G17</strain>
    </source>
</reference>
<dbReference type="OrthoDB" id="9811177at2"/>
<feature type="domain" description="YgjP-like metallopeptidase" evidence="1">
    <location>
        <begin position="18"/>
        <end position="220"/>
    </location>
</feature>
<evidence type="ECO:0000313" key="3">
    <source>
        <dbReference type="Proteomes" id="UP000261811"/>
    </source>
</evidence>
<protein>
    <submittedName>
        <fullName evidence="2">M48 family peptidase</fullName>
    </submittedName>
</protein>
<dbReference type="EMBL" id="QURH01000215">
    <property type="protein sequence ID" value="RFU41402.1"/>
    <property type="molecule type" value="Genomic_DNA"/>
</dbReference>
<sequence>MRVGDLDVRVKVSERRSTVRLTVERDDTVTATVPPGLAPDDLAKVIKSRRRWLYGKLAERQEIGEGRPPREFVSGEGFFYLGRSYRLLLVEEGAAPVRLVRGRLRLRQDVLDDPTGHLVGWYTRRGTEWLPRRLEPWAQRMRADVADLRVLPLGYRWGSCTMRGRVNLHWGVMQLPPALVDYVLVHELAHLHHHDHSARFWRQVERAMPDFQSRRSRLKRLGPDLWLPEGEGRGDR</sequence>
<dbReference type="AlphaFoldDB" id="A0A372JN13"/>
<evidence type="ECO:0000313" key="2">
    <source>
        <dbReference type="EMBL" id="RFU41402.1"/>
    </source>
</evidence>
<evidence type="ECO:0000259" key="1">
    <source>
        <dbReference type="Pfam" id="PF01863"/>
    </source>
</evidence>
<dbReference type="CDD" id="cd07344">
    <property type="entry name" value="M48_yhfN_like"/>
    <property type="match status" value="1"/>
</dbReference>
<dbReference type="Proteomes" id="UP000261811">
    <property type="component" value="Unassembled WGS sequence"/>
</dbReference>
<dbReference type="Pfam" id="PF01863">
    <property type="entry name" value="YgjP-like"/>
    <property type="match status" value="1"/>
</dbReference>
<name>A0A372JN13_9ACTN</name>
<proteinExistence type="predicted"/>
<dbReference type="InterPro" id="IPR002725">
    <property type="entry name" value="YgjP-like_metallopeptidase"/>
</dbReference>
<organism evidence="2 3">
    <name type="scientific">Actinomadura logoneensis</name>
    <dbReference type="NCBI Taxonomy" id="2293572"/>
    <lineage>
        <taxon>Bacteria</taxon>
        <taxon>Bacillati</taxon>
        <taxon>Actinomycetota</taxon>
        <taxon>Actinomycetes</taxon>
        <taxon>Streptosporangiales</taxon>
        <taxon>Thermomonosporaceae</taxon>
        <taxon>Actinomadura</taxon>
    </lineage>
</organism>
<keyword evidence="3" id="KW-1185">Reference proteome</keyword>
<dbReference type="PANTHER" id="PTHR30399:SF1">
    <property type="entry name" value="UTP PYROPHOSPHATASE"/>
    <property type="match status" value="1"/>
</dbReference>
<comment type="caution">
    <text evidence="2">The sequence shown here is derived from an EMBL/GenBank/DDBJ whole genome shotgun (WGS) entry which is preliminary data.</text>
</comment>
<dbReference type="PANTHER" id="PTHR30399">
    <property type="entry name" value="UNCHARACTERIZED PROTEIN YGJP"/>
    <property type="match status" value="1"/>
</dbReference>